<feature type="transmembrane region" description="Helical" evidence="1">
    <location>
        <begin position="87"/>
        <end position="108"/>
    </location>
</feature>
<protein>
    <submittedName>
        <fullName evidence="2">Uncharacterized protein</fullName>
    </submittedName>
</protein>
<dbReference type="Proteomes" id="UP000075903">
    <property type="component" value="Unassembled WGS sequence"/>
</dbReference>
<dbReference type="AlphaFoldDB" id="A0A182V5J4"/>
<keyword evidence="3" id="KW-1185">Reference proteome</keyword>
<feature type="transmembrane region" description="Helical" evidence="1">
    <location>
        <begin position="158"/>
        <end position="178"/>
    </location>
</feature>
<proteinExistence type="predicted"/>
<organism evidence="2 3">
    <name type="scientific">Anopheles merus</name>
    <name type="common">Mosquito</name>
    <dbReference type="NCBI Taxonomy" id="30066"/>
    <lineage>
        <taxon>Eukaryota</taxon>
        <taxon>Metazoa</taxon>
        <taxon>Ecdysozoa</taxon>
        <taxon>Arthropoda</taxon>
        <taxon>Hexapoda</taxon>
        <taxon>Insecta</taxon>
        <taxon>Pterygota</taxon>
        <taxon>Neoptera</taxon>
        <taxon>Endopterygota</taxon>
        <taxon>Diptera</taxon>
        <taxon>Nematocera</taxon>
        <taxon>Culicoidea</taxon>
        <taxon>Culicidae</taxon>
        <taxon>Anophelinae</taxon>
        <taxon>Anopheles</taxon>
    </lineage>
</organism>
<dbReference type="EnsemblMetazoa" id="AMEM009221-RA">
    <property type="protein sequence ID" value="AMEM009221-PA"/>
    <property type="gene ID" value="AMEM009221"/>
</dbReference>
<name>A0A182V5J4_ANOME</name>
<sequence length="244" mass="26279">MEATARHGNQLLVSVMHDRQRVLLQLLVRYVMMLGQIRAVMWRSADTGGQITTGTTVVVDRCRGAANVVQIVLMQQTVLCIGRRQSALLVVVFVVVPLLLAVVLEFVLSGVEAATGAAATDELTGEETIPYADGTVPAAADPATMNGDAAAGDGLNDLLLVLLLLLDGATIASGKRVMVMLIDRYDRNANDRVPVQRGDCLRRAGPVLVQMLGGCTTVGRTRRRRIGRVSRRTDAAARALLRRR</sequence>
<accession>A0A182V5J4</accession>
<dbReference type="VEuPathDB" id="VectorBase:AMEM009221"/>
<evidence type="ECO:0000313" key="2">
    <source>
        <dbReference type="EnsemblMetazoa" id="AMEM009221-PA"/>
    </source>
</evidence>
<keyword evidence="1" id="KW-0472">Membrane</keyword>
<evidence type="ECO:0000313" key="3">
    <source>
        <dbReference type="Proteomes" id="UP000075903"/>
    </source>
</evidence>
<reference evidence="2" key="1">
    <citation type="submission" date="2020-05" db="UniProtKB">
        <authorList>
            <consortium name="EnsemblMetazoa"/>
        </authorList>
    </citation>
    <scope>IDENTIFICATION</scope>
    <source>
        <strain evidence="2">MAF</strain>
    </source>
</reference>
<keyword evidence="1" id="KW-0812">Transmembrane</keyword>
<keyword evidence="1" id="KW-1133">Transmembrane helix</keyword>
<evidence type="ECO:0000256" key="1">
    <source>
        <dbReference type="SAM" id="Phobius"/>
    </source>
</evidence>